<evidence type="ECO:0000313" key="1">
    <source>
        <dbReference type="EMBL" id="KAK8977884.1"/>
    </source>
</evidence>
<dbReference type="EMBL" id="JBBPBN010000116">
    <property type="protein sequence ID" value="KAK8977884.1"/>
    <property type="molecule type" value="Genomic_DNA"/>
</dbReference>
<keyword evidence="2" id="KW-1185">Reference proteome</keyword>
<organism evidence="1 2">
    <name type="scientific">Hibiscus sabdariffa</name>
    <name type="common">roselle</name>
    <dbReference type="NCBI Taxonomy" id="183260"/>
    <lineage>
        <taxon>Eukaryota</taxon>
        <taxon>Viridiplantae</taxon>
        <taxon>Streptophyta</taxon>
        <taxon>Embryophyta</taxon>
        <taxon>Tracheophyta</taxon>
        <taxon>Spermatophyta</taxon>
        <taxon>Magnoliopsida</taxon>
        <taxon>eudicotyledons</taxon>
        <taxon>Gunneridae</taxon>
        <taxon>Pentapetalae</taxon>
        <taxon>rosids</taxon>
        <taxon>malvids</taxon>
        <taxon>Malvales</taxon>
        <taxon>Malvaceae</taxon>
        <taxon>Malvoideae</taxon>
        <taxon>Hibiscus</taxon>
    </lineage>
</organism>
<gene>
    <name evidence="1" type="ORF">V6N11_000211</name>
</gene>
<dbReference type="Proteomes" id="UP001396334">
    <property type="component" value="Unassembled WGS sequence"/>
</dbReference>
<accession>A0ABR2NNY8</accession>
<comment type="caution">
    <text evidence="1">The sequence shown here is derived from an EMBL/GenBank/DDBJ whole genome shotgun (WGS) entry which is preliminary data.</text>
</comment>
<sequence length="231" mass="26579">MAQIEDMNEDATADGSIVPDACRDSDMLRTKTDRKCFQFYNVSIGEESIQFNELGEYFRMVFLAIYGQEQDVLITHIFGEGKRTADAITKLAFRRLICSYIFWKPPESGWNIEHGARLFTGCCCAEDDVRYLIFAVDVSRNIDIGSRRPMSIMQLQLAAVLFTFSLGTKDLNGRRSEETDLAVWWYRYASNQELEEQEHLQYTGFMGQSWEIFLSLSVRFLYLSGELGAVK</sequence>
<name>A0ABR2NNY8_9ROSI</name>
<proteinExistence type="predicted"/>
<reference evidence="1 2" key="1">
    <citation type="journal article" date="2024" name="G3 (Bethesda)">
        <title>Genome assembly of Hibiscus sabdariffa L. provides insights into metabolisms of medicinal natural products.</title>
        <authorList>
            <person name="Kim T."/>
        </authorList>
    </citation>
    <scope>NUCLEOTIDE SEQUENCE [LARGE SCALE GENOMIC DNA]</scope>
    <source>
        <strain evidence="1">TK-2024</strain>
        <tissue evidence="1">Old leaves</tissue>
    </source>
</reference>
<evidence type="ECO:0000313" key="2">
    <source>
        <dbReference type="Proteomes" id="UP001396334"/>
    </source>
</evidence>
<protein>
    <submittedName>
        <fullName evidence="1">Uncharacterized protein</fullName>
    </submittedName>
</protein>